<dbReference type="SMART" id="SM00382">
    <property type="entry name" value="AAA"/>
    <property type="match status" value="1"/>
</dbReference>
<evidence type="ECO:0000259" key="1">
    <source>
        <dbReference type="SMART" id="SM00382"/>
    </source>
</evidence>
<dbReference type="SUPFAM" id="SSF52540">
    <property type="entry name" value="P-loop containing nucleoside triphosphate hydrolases"/>
    <property type="match status" value="1"/>
</dbReference>
<organism evidence="2 3">
    <name type="scientific">Nonomuraea rubra</name>
    <dbReference type="NCBI Taxonomy" id="46180"/>
    <lineage>
        <taxon>Bacteria</taxon>
        <taxon>Bacillati</taxon>
        <taxon>Actinomycetota</taxon>
        <taxon>Actinomycetes</taxon>
        <taxon>Streptosporangiales</taxon>
        <taxon>Streptosporangiaceae</taxon>
        <taxon>Nonomuraea</taxon>
    </lineage>
</organism>
<dbReference type="InterPro" id="IPR027417">
    <property type="entry name" value="P-loop_NTPase"/>
</dbReference>
<reference evidence="2 3" key="1">
    <citation type="submission" date="2020-08" db="EMBL/GenBank/DDBJ databases">
        <title>Sequencing the genomes of 1000 actinobacteria strains.</title>
        <authorList>
            <person name="Klenk H.-P."/>
        </authorList>
    </citation>
    <scope>NUCLEOTIDE SEQUENCE [LARGE SCALE GENOMIC DNA]</scope>
    <source>
        <strain evidence="2 3">DSM 43768</strain>
    </source>
</reference>
<dbReference type="Pfam" id="PF22738">
    <property type="entry name" value="NNH7"/>
    <property type="match status" value="1"/>
</dbReference>
<comment type="caution">
    <text evidence="2">The sequence shown here is derived from an EMBL/GenBank/DDBJ whole genome shotgun (WGS) entry which is preliminary data.</text>
</comment>
<evidence type="ECO:0000313" key="2">
    <source>
        <dbReference type="EMBL" id="MBB6545820.1"/>
    </source>
</evidence>
<feature type="domain" description="AAA+ ATPase" evidence="1">
    <location>
        <begin position="331"/>
        <end position="474"/>
    </location>
</feature>
<accession>A0A7X0TW68</accession>
<gene>
    <name evidence="2" type="ORF">HD593_000615</name>
</gene>
<dbReference type="AlphaFoldDB" id="A0A7X0TW68"/>
<sequence length="1023" mass="114760">MKVLGGDGKLIKAIDRLVGGLLHTATGPAGELVVSLFDVQGELSRLSGQLGSALHERFLGLGRYQRTQRIAAAHAVIVVTAFFDTVRQGEAHLGPGRLRMLRSEQAIIAGARDVTGTRLGDLVEQLLHVKLPCPGPTQPYEQVEQALDDYYRLLSQRLLAFLRGLRLWESMTESQREHAERWLTDAVPAEARHRYDELFHRLATEVPEIAYWSARVDHQATRAVIGSLDTGLRDLRRLLESVASGAVPTGIRDALSQHYRMALNQPIISNADLPDEMTMPSLDQAYISPCFRRAIMTSSAKPSEWSWWRNCPLENDLHTFLFGYLTHPSATQLPLLVLGQPGAGKSVLTKILAARLPPEQFAVVRVPLREAPAEQDLQMQIEHAVRQATGDSVRWPALYAGAANLVGVVILDGFDELLQVTGVSSSNYLEKVARFQEREAAQGRPTAVIVTSRTVVAHRARLPRETVVIHLDPFNETQIERWLDMWNRLNAEYFAGHSLSPLEMPVVARLGELACQPLLLLMLALYDMDGNPLRHEMGRLDRAQLYERLLVRFARREVRKSGEALSEQALERSVERELLRLSVVAFAMFNRYSQWATEEELAGDLLHLLSEQTTQPDEFETPLNAAELIVGRFFFVHESQAVQEDRKRKAYEFLHSTFGEYLVARLTTHEVEDLVAAAELHTGHARRNRPNDDFLHALLSHSPLSSRESVLEFLQDLIHGLDPGLRDKLKRTLLALFHDALHYRSSSAYGAYLPARVRGLRTAPMQFATYSLNLFLLLTLAGGEVTGAELFPEPAATAGTPTSVVSRWRSMARLWRSQIAYNAWMNLVRNVEVQRRWRDGERDLSIHWAGSRGSSPPTFDLYWTFEMGPDHEARGQSSWMHEEFLAAARYFYFLCGYEEELLIHAVAPLAADLSRSLMTVAGYWPDQAMSPANALLRLWLLSSRGAEPTELAGAYADCVLLSQAFAPYAEKDATGFLDIVLGHLRLDAPRLRGVLTLRDLRLGKDKPEMAAKIRSVLAELGLV</sequence>
<dbReference type="InterPro" id="IPR054567">
    <property type="entry name" value="NNH7"/>
</dbReference>
<dbReference type="Proteomes" id="UP000565579">
    <property type="component" value="Unassembled WGS sequence"/>
</dbReference>
<dbReference type="Gene3D" id="3.40.50.300">
    <property type="entry name" value="P-loop containing nucleotide triphosphate hydrolases"/>
    <property type="match status" value="1"/>
</dbReference>
<keyword evidence="3" id="KW-1185">Reference proteome</keyword>
<name>A0A7X0TW68_9ACTN</name>
<dbReference type="InterPro" id="IPR003593">
    <property type="entry name" value="AAA+_ATPase"/>
</dbReference>
<evidence type="ECO:0000313" key="3">
    <source>
        <dbReference type="Proteomes" id="UP000565579"/>
    </source>
</evidence>
<protein>
    <recommendedName>
        <fullName evidence="1">AAA+ ATPase domain-containing protein</fullName>
    </recommendedName>
</protein>
<proteinExistence type="predicted"/>
<dbReference type="EMBL" id="JACHMI010000001">
    <property type="protein sequence ID" value="MBB6545820.1"/>
    <property type="molecule type" value="Genomic_DNA"/>
</dbReference>